<evidence type="ECO:0000313" key="8">
    <source>
        <dbReference type="EMBL" id="OXA63992.1"/>
    </source>
</evidence>
<keyword evidence="3" id="KW-0547">Nucleotide-binding</keyword>
<dbReference type="OrthoDB" id="3789372at2759"/>
<dbReference type="PANTHER" id="PTHR23022:SF135">
    <property type="entry name" value="SI:DKEY-77F5.3"/>
    <property type="match status" value="1"/>
</dbReference>
<dbReference type="STRING" id="158441.A0A226F2I8"/>
<dbReference type="Gene3D" id="1.10.10.10">
    <property type="entry name" value="Winged helix-like DNA-binding domain superfamily/Winged helix DNA-binding domain"/>
    <property type="match status" value="1"/>
</dbReference>
<dbReference type="GO" id="GO:0003677">
    <property type="term" value="F:DNA binding"/>
    <property type="evidence" value="ECO:0007669"/>
    <property type="project" value="InterPro"/>
</dbReference>
<accession>A0A226F2I8</accession>
<dbReference type="Pfam" id="PF13358">
    <property type="entry name" value="DDE_3"/>
    <property type="match status" value="1"/>
</dbReference>
<dbReference type="FunFam" id="3.30.420.40:FF:000028">
    <property type="entry name" value="heat shock 70 kDa protein-like"/>
    <property type="match status" value="1"/>
</dbReference>
<dbReference type="InterPro" id="IPR036388">
    <property type="entry name" value="WH-like_DNA-bd_sf"/>
</dbReference>
<dbReference type="PANTHER" id="PTHR23022">
    <property type="entry name" value="TRANSPOSABLE ELEMENT-RELATED"/>
    <property type="match status" value="1"/>
</dbReference>
<keyword evidence="9" id="KW-1185">Reference proteome</keyword>
<dbReference type="GO" id="GO:0015074">
    <property type="term" value="P:DNA integration"/>
    <property type="evidence" value="ECO:0007669"/>
    <property type="project" value="InterPro"/>
</dbReference>
<evidence type="ECO:0000256" key="1">
    <source>
        <dbReference type="ARBA" id="ARBA00004123"/>
    </source>
</evidence>
<gene>
    <name evidence="8" type="ORF">Fcan01_01400</name>
</gene>
<comment type="subcellular location">
    <subcellularLocation>
        <location evidence="1">Nucleus</location>
    </subcellularLocation>
</comment>
<dbReference type="GO" id="GO:0140662">
    <property type="term" value="F:ATP-dependent protein folding chaperone"/>
    <property type="evidence" value="ECO:0007669"/>
    <property type="project" value="InterPro"/>
</dbReference>
<name>A0A226F2I8_FOLCA</name>
<evidence type="ECO:0000256" key="2">
    <source>
        <dbReference type="ARBA" id="ARBA00007381"/>
    </source>
</evidence>
<evidence type="ECO:0000256" key="5">
    <source>
        <dbReference type="SAM" id="MobiDB-lite"/>
    </source>
</evidence>
<dbReference type="InterPro" id="IPR038717">
    <property type="entry name" value="Tc1-like_DDE_dom"/>
</dbReference>
<dbReference type="Proteomes" id="UP000198287">
    <property type="component" value="Unassembled WGS sequence"/>
</dbReference>
<evidence type="ECO:0000313" key="9">
    <source>
        <dbReference type="Proteomes" id="UP000198287"/>
    </source>
</evidence>
<feature type="compositionally biased region" description="Basic and acidic residues" evidence="5">
    <location>
        <begin position="367"/>
        <end position="408"/>
    </location>
</feature>
<evidence type="ECO:0000256" key="3">
    <source>
        <dbReference type="ARBA" id="ARBA00022741"/>
    </source>
</evidence>
<feature type="compositionally biased region" description="Polar residues" evidence="5">
    <location>
        <begin position="413"/>
        <end position="432"/>
    </location>
</feature>
<feature type="domain" description="Tc1-like transposase DDE" evidence="7">
    <location>
        <begin position="155"/>
        <end position="307"/>
    </location>
</feature>
<dbReference type="InterPro" id="IPR002492">
    <property type="entry name" value="Transposase_Tc1-like"/>
</dbReference>
<evidence type="ECO:0000256" key="4">
    <source>
        <dbReference type="ARBA" id="ARBA00022840"/>
    </source>
</evidence>
<dbReference type="Pfam" id="PF01498">
    <property type="entry name" value="HTH_Tnp_Tc3_2"/>
    <property type="match status" value="1"/>
</dbReference>
<feature type="domain" description="Transposase Tc1-like" evidence="6">
    <location>
        <begin position="74"/>
        <end position="146"/>
    </location>
</feature>
<proteinExistence type="inferred from homology"/>
<sequence length="964" mass="110422">MGKKVKETPFAIRELVIKHHQGDANGKKTQQEIANLLKIPRSTVQYIIRKHKLCGLIVNKQGRGRKPIFSKREKSAIIKKVKVNPKLTISKIRDQVANETGKLTCCNTIIKVIKSEGFKSCRARKKPLISKVNQKKRIAFAKEHVNKPQSFWNSILWSDESKYNLFGSDGRARVWRKSDEALKLKNLNPTVKHGGGSVMVWGCFSYAGTGGHEFLNGTMDQHVYQGILSRNIKQSVAKLGLGRRYTFQQDRDPKHTAKTTWEFFKKNKIKVLEWPPQSPDLNPIEHLWDHIERRIRNYYISNKQDLKNAISDAFETVTPEVTKTLVESMGRRCQACKISHEEYIKTLESDIDKDWVEIKKEYEKRKQREEYTRTQKVTQEQKTREVEKEEKKREEAKKVKAQEAEFNQHKKNVATSQQKPTNKIGSQQSSSDTSFKIPEAVVRQEIQGLAIEFAFSKVRVGRMVKDKVEIVPNPWGEEWTPTVLSVTEENEVQIGEEIIENKTKIYIAQAITSPGSQIFQLFLHGKYQVVEPEVVIALFLSRIKTDVEKSVGGSWTRTVISVPLCLTSMQRQGMKNAAKLAGFEYIRLINDTSAAALCFQEMRDHNVDTCLLVGVVHTFDCYFDAALYRWCRIHGSNMEMEMIGSCGNLHSTGSAKHALFESLKGGFTNVMRTFAGKQADELRFMIRDMFRVSRDKIPTNICINYGTRIEIENMVKDYGRTTDNTDISVLGGAAILAERLSKCSGNAPLSTLYIKERATYTFERNSLYRTNTIFEGYKSIVGARIFEDQTIGSLSEGQQKIVIWETSQNLTHQVGTIVVEGTDCSTFKPRPPEYRVKFSLSNEGIFSIDKVYYKYLAQEHTIQYEWKTPLIPESDLVKSKSFVESMAKDEKRELLEKTKNELSVITNKIKEGMYKVEGRMIAEKLLREGISDAETMLSHPKTTQEMLNNKIIVLSRLQEKYLLI</sequence>
<dbReference type="InterPro" id="IPR052338">
    <property type="entry name" value="Transposase_5"/>
</dbReference>
<comment type="caution">
    <text evidence="8">The sequence shown here is derived from an EMBL/GenBank/DDBJ whole genome shotgun (WGS) entry which is preliminary data.</text>
</comment>
<dbReference type="GO" id="GO:0005524">
    <property type="term" value="F:ATP binding"/>
    <property type="evidence" value="ECO:0007669"/>
    <property type="project" value="UniProtKB-KW"/>
</dbReference>
<feature type="region of interest" description="Disordered" evidence="5">
    <location>
        <begin position="367"/>
        <end position="432"/>
    </location>
</feature>
<dbReference type="AlphaFoldDB" id="A0A226F2I8"/>
<dbReference type="InterPro" id="IPR013126">
    <property type="entry name" value="Hsp_70_fam"/>
</dbReference>
<protein>
    <submittedName>
        <fullName evidence="8">Transposable element Tcb1 transposase</fullName>
    </submittedName>
</protein>
<dbReference type="EMBL" id="LNIX01000001">
    <property type="protein sequence ID" value="OXA63992.1"/>
    <property type="molecule type" value="Genomic_DNA"/>
</dbReference>
<keyword evidence="4" id="KW-0067">ATP-binding</keyword>
<dbReference type="SUPFAM" id="SSF53067">
    <property type="entry name" value="Actin-like ATPase domain"/>
    <property type="match status" value="1"/>
</dbReference>
<dbReference type="InterPro" id="IPR036397">
    <property type="entry name" value="RNaseH_sf"/>
</dbReference>
<dbReference type="Gene3D" id="3.30.420.10">
    <property type="entry name" value="Ribonuclease H-like superfamily/Ribonuclease H"/>
    <property type="match status" value="1"/>
</dbReference>
<dbReference type="GO" id="GO:0006313">
    <property type="term" value="P:DNA transposition"/>
    <property type="evidence" value="ECO:0007669"/>
    <property type="project" value="InterPro"/>
</dbReference>
<dbReference type="InterPro" id="IPR043129">
    <property type="entry name" value="ATPase_NBD"/>
</dbReference>
<dbReference type="SUPFAM" id="SSF46689">
    <property type="entry name" value="Homeodomain-like"/>
    <property type="match status" value="1"/>
</dbReference>
<reference evidence="8 9" key="1">
    <citation type="submission" date="2015-12" db="EMBL/GenBank/DDBJ databases">
        <title>The genome of Folsomia candida.</title>
        <authorList>
            <person name="Faddeeva A."/>
            <person name="Derks M.F."/>
            <person name="Anvar Y."/>
            <person name="Smit S."/>
            <person name="Van Straalen N."/>
            <person name="Roelofs D."/>
        </authorList>
    </citation>
    <scope>NUCLEOTIDE SEQUENCE [LARGE SCALE GENOMIC DNA]</scope>
    <source>
        <strain evidence="8 9">VU population</strain>
        <tissue evidence="8">Whole body</tissue>
    </source>
</reference>
<dbReference type="Gene3D" id="3.30.420.40">
    <property type="match status" value="1"/>
</dbReference>
<evidence type="ECO:0000259" key="7">
    <source>
        <dbReference type="Pfam" id="PF13358"/>
    </source>
</evidence>
<organism evidence="8 9">
    <name type="scientific">Folsomia candida</name>
    <name type="common">Springtail</name>
    <dbReference type="NCBI Taxonomy" id="158441"/>
    <lineage>
        <taxon>Eukaryota</taxon>
        <taxon>Metazoa</taxon>
        <taxon>Ecdysozoa</taxon>
        <taxon>Arthropoda</taxon>
        <taxon>Hexapoda</taxon>
        <taxon>Collembola</taxon>
        <taxon>Entomobryomorpha</taxon>
        <taxon>Isotomoidea</taxon>
        <taxon>Isotomidae</taxon>
        <taxon>Proisotominae</taxon>
        <taxon>Folsomia</taxon>
    </lineage>
</organism>
<evidence type="ECO:0000259" key="6">
    <source>
        <dbReference type="Pfam" id="PF01498"/>
    </source>
</evidence>
<comment type="similarity">
    <text evidence="2">Belongs to the heat shock protein 70 family.</text>
</comment>
<dbReference type="Pfam" id="PF00012">
    <property type="entry name" value="HSP70"/>
    <property type="match status" value="1"/>
</dbReference>
<dbReference type="InterPro" id="IPR009057">
    <property type="entry name" value="Homeodomain-like_sf"/>
</dbReference>
<dbReference type="GO" id="GO:0005634">
    <property type="term" value="C:nucleus"/>
    <property type="evidence" value="ECO:0007669"/>
    <property type="project" value="UniProtKB-SubCell"/>
</dbReference>